<dbReference type="Proteomes" id="UP000040841">
    <property type="component" value="Unassembled WGS sequence"/>
</dbReference>
<sequence>MSSSFLSTTPNQLGSGVLPSHYDEIVFELSEANWVKDIILPDQPPDRCIVTIYSSATQDTVLHLPFGSLIMKTDSVYYLEYHTGIQQWDIQGPDFNYLTPDNLGDHVLQDNMSYETPDSTVHITMVPNTTNNHNEVDEYPNTWASEENDSMAMPSMLLTSYKDIIKQLLDSDWVGNITMPDQSDDKSTATIIFSATEDAMLHLPSGPLKIKSGTEYNLEYDANRQQWYNREADINDETPDLIPKNRSTRSVIEDSETIDSRVVYTIPESSQKVTDYVMDNNNWAAEIRLPSTAEDESTMTIHSTAIRDSKISSENLLYPCTTTIKSDDQYVFKYLKKFSRWALESAPVRNIEFDRIQSEIPFPTSPTTMVTMTDSHWREKIKLPERAADRDKITLKSSTDAVTHIDTDNVNEPGVMKLRNGEQYDFFYIAEKGKWQLISSPDTFYQAQDITNGLVPILRTPRTIINAADGNYQPELRLPTGQEPGSRVIINSRAEWDISVSADETNYKVLNGETVAFKVNEQGRWQRESITIDLLLLYSDKAAAHSGKDKVHDFMMKGFNMTNEALENSGANFRYRMVGLREIAAKADWINMYGMLDNLRKDPLVQEWLDSLKADGVYYVGTEEGTGHGWLNNVFHPEDSTEGIDETIIPDPINLMDRMYMVSVGPITSDPEVMRHELGHNMGLRDRYGCNPNIQECELVATIMNQMWTPYYSTPDHYTADYGIPMGIPGKFDDVLAMNKISPAVAAYR</sequence>
<dbReference type="InterPro" id="IPR048990">
    <property type="entry name" value="StcE_b-sandwich"/>
</dbReference>
<dbReference type="Pfam" id="PF20944">
    <property type="entry name" value="StcE_b-sandwich"/>
    <property type="match status" value="5"/>
</dbReference>
<feature type="domain" description="Metalloprotease StcE beta-sandwich" evidence="1">
    <location>
        <begin position="167"/>
        <end position="228"/>
    </location>
</feature>
<evidence type="ECO:0000313" key="2">
    <source>
        <dbReference type="EMBL" id="CNI15605.1"/>
    </source>
</evidence>
<name>A0AA36PJK2_YERMO</name>
<feature type="domain" description="Metalloprotease StcE beta-sandwich" evidence="1">
    <location>
        <begin position="463"/>
        <end position="529"/>
    </location>
</feature>
<dbReference type="RefSeq" id="WP_049678697.1">
    <property type="nucleotide sequence ID" value="NZ_CABMMJ010000005.1"/>
</dbReference>
<dbReference type="SUPFAM" id="SSF55486">
    <property type="entry name" value="Metalloproteases ('zincins'), catalytic domain"/>
    <property type="match status" value="1"/>
</dbReference>
<reference evidence="2 3" key="1">
    <citation type="submission" date="2015-03" db="EMBL/GenBank/DDBJ databases">
        <authorList>
            <consortium name="Pathogen Informatics"/>
            <person name="Murphy D."/>
        </authorList>
    </citation>
    <scope>NUCLEOTIDE SEQUENCE [LARGE SCALE GENOMIC DNA]</scope>
    <source>
        <strain evidence="2 3">FE82747</strain>
    </source>
</reference>
<feature type="domain" description="Metalloprotease StcE beta-sandwich" evidence="1">
    <location>
        <begin position="272"/>
        <end position="345"/>
    </location>
</feature>
<dbReference type="Gene3D" id="2.60.120.1230">
    <property type="match status" value="5"/>
</dbReference>
<accession>A0AA36PJK2</accession>
<dbReference type="EMBL" id="CQBM01000005">
    <property type="protein sequence ID" value="CNI15605.1"/>
    <property type="molecule type" value="Genomic_DNA"/>
</dbReference>
<evidence type="ECO:0000313" key="3">
    <source>
        <dbReference type="Proteomes" id="UP000040841"/>
    </source>
</evidence>
<feature type="domain" description="Metalloprotease StcE beta-sandwich" evidence="1">
    <location>
        <begin position="366"/>
        <end position="439"/>
    </location>
</feature>
<organism evidence="2 3">
    <name type="scientific">Yersinia mollaretii</name>
    <dbReference type="NCBI Taxonomy" id="33060"/>
    <lineage>
        <taxon>Bacteria</taxon>
        <taxon>Pseudomonadati</taxon>
        <taxon>Pseudomonadota</taxon>
        <taxon>Gammaproteobacteria</taxon>
        <taxon>Enterobacterales</taxon>
        <taxon>Yersiniaceae</taxon>
        <taxon>Yersinia</taxon>
    </lineage>
</organism>
<gene>
    <name evidence="2" type="ORF">ERS008502_02408</name>
</gene>
<comment type="caution">
    <text evidence="2">The sequence shown here is derived from an EMBL/GenBank/DDBJ whole genome shotgun (WGS) entry which is preliminary data.</text>
</comment>
<dbReference type="AlphaFoldDB" id="A0AA36PJK2"/>
<proteinExistence type="predicted"/>
<protein>
    <recommendedName>
        <fullName evidence="1">Metalloprotease StcE beta-sandwich domain-containing protein</fullName>
    </recommendedName>
</protein>
<evidence type="ECO:0000259" key="1">
    <source>
        <dbReference type="Pfam" id="PF20944"/>
    </source>
</evidence>
<feature type="domain" description="Metalloprotease StcE beta-sandwich" evidence="1">
    <location>
        <begin position="25"/>
        <end position="91"/>
    </location>
</feature>